<gene>
    <name evidence="9" type="ORF">DRP43_06080</name>
</gene>
<sequence length="318" mass="35828">LKGSDDLNKYFLEFGISKTDAISKINQTIAISSENESKNWGKIKLKFILWFITLIIAFILLKSGKIKSNLRNLMYLSIVIIFGVILGADPGPMGTLKDTIVLFGQYKVFFPPRVIALVIMLLGIVIANKFICSWGCQVGTLQDLIFRLNRNKNQLPIIKQYRLSFLVSNSARIIFFIVFTLIAVFWVLDIIEPIDPFKIFKPDVLGIMGIFFVSSILILSLFVYRPWCHIFCPFGLAGWIVEKISIFRIKVDYDKCIACGKCEKACPSSVMGAILRRDKVIPDCFSCGSCIESCPTGAISFSIGKRDYPPKGKFDKLN</sequence>
<keyword evidence="2" id="KW-0004">4Fe-4S</keyword>
<dbReference type="GO" id="GO:0051539">
    <property type="term" value="F:4 iron, 4 sulfur cluster binding"/>
    <property type="evidence" value="ECO:0007669"/>
    <property type="project" value="UniProtKB-KW"/>
</dbReference>
<evidence type="ECO:0000256" key="3">
    <source>
        <dbReference type="ARBA" id="ARBA00022723"/>
    </source>
</evidence>
<dbReference type="Pfam" id="PF12837">
    <property type="entry name" value="Fer4_6"/>
    <property type="match status" value="1"/>
</dbReference>
<evidence type="ECO:0000256" key="6">
    <source>
        <dbReference type="ARBA" id="ARBA00023014"/>
    </source>
</evidence>
<dbReference type="InterPro" id="IPR051684">
    <property type="entry name" value="Electron_Trans/Redox"/>
</dbReference>
<dbReference type="Pfam" id="PF12801">
    <property type="entry name" value="Fer4_5"/>
    <property type="match status" value="2"/>
</dbReference>
<dbReference type="GO" id="GO:0046872">
    <property type="term" value="F:metal ion binding"/>
    <property type="evidence" value="ECO:0007669"/>
    <property type="project" value="UniProtKB-KW"/>
</dbReference>
<evidence type="ECO:0000256" key="4">
    <source>
        <dbReference type="ARBA" id="ARBA00022982"/>
    </source>
</evidence>
<feature type="transmembrane region" description="Helical" evidence="7">
    <location>
        <begin position="114"/>
        <end position="142"/>
    </location>
</feature>
<dbReference type="Proteomes" id="UP000271125">
    <property type="component" value="Unassembled WGS sequence"/>
</dbReference>
<keyword evidence="4" id="KW-0249">Electron transport</keyword>
<proteinExistence type="predicted"/>
<dbReference type="InterPro" id="IPR017900">
    <property type="entry name" value="4Fe4S_Fe_S_CS"/>
</dbReference>
<feature type="domain" description="4Fe-4S ferredoxin-type" evidence="8">
    <location>
        <begin position="247"/>
        <end position="277"/>
    </location>
</feature>
<feature type="transmembrane region" description="Helical" evidence="7">
    <location>
        <begin position="43"/>
        <end position="61"/>
    </location>
</feature>
<keyword evidence="3" id="KW-0479">Metal-binding</keyword>
<dbReference type="Gene3D" id="3.30.70.20">
    <property type="match status" value="1"/>
</dbReference>
<keyword evidence="7" id="KW-0812">Transmembrane</keyword>
<evidence type="ECO:0000313" key="10">
    <source>
        <dbReference type="Proteomes" id="UP000271125"/>
    </source>
</evidence>
<dbReference type="SUPFAM" id="SSF54862">
    <property type="entry name" value="4Fe-4S ferredoxins"/>
    <property type="match status" value="1"/>
</dbReference>
<dbReference type="PANTHER" id="PTHR30176:SF3">
    <property type="entry name" value="FERREDOXIN-TYPE PROTEIN NAPH"/>
    <property type="match status" value="1"/>
</dbReference>
<keyword evidence="6" id="KW-0411">Iron-sulfur</keyword>
<comment type="caution">
    <text evidence="9">The sequence shown here is derived from an EMBL/GenBank/DDBJ whole genome shotgun (WGS) entry which is preliminary data.</text>
</comment>
<evidence type="ECO:0000313" key="9">
    <source>
        <dbReference type="EMBL" id="RKX68166.1"/>
    </source>
</evidence>
<accession>A0A660SDB5</accession>
<dbReference type="PANTHER" id="PTHR30176">
    <property type="entry name" value="FERREDOXIN-TYPE PROTEIN NAPH"/>
    <property type="match status" value="1"/>
</dbReference>
<feature type="transmembrane region" description="Helical" evidence="7">
    <location>
        <begin position="73"/>
        <end position="94"/>
    </location>
</feature>
<evidence type="ECO:0000256" key="5">
    <source>
        <dbReference type="ARBA" id="ARBA00023004"/>
    </source>
</evidence>
<dbReference type="PROSITE" id="PS00198">
    <property type="entry name" value="4FE4S_FER_1"/>
    <property type="match status" value="2"/>
</dbReference>
<feature type="transmembrane region" description="Helical" evidence="7">
    <location>
        <begin position="163"/>
        <end position="188"/>
    </location>
</feature>
<dbReference type="GO" id="GO:0005886">
    <property type="term" value="C:plasma membrane"/>
    <property type="evidence" value="ECO:0007669"/>
    <property type="project" value="TreeGrafter"/>
</dbReference>
<evidence type="ECO:0000256" key="1">
    <source>
        <dbReference type="ARBA" id="ARBA00022448"/>
    </source>
</evidence>
<protein>
    <submittedName>
        <fullName evidence="9">4Fe-4S ferredoxin</fullName>
    </submittedName>
</protein>
<dbReference type="PROSITE" id="PS51379">
    <property type="entry name" value="4FE4S_FER_2"/>
    <property type="match status" value="2"/>
</dbReference>
<dbReference type="AlphaFoldDB" id="A0A660SDB5"/>
<dbReference type="InterPro" id="IPR017896">
    <property type="entry name" value="4Fe4S_Fe-S-bd"/>
</dbReference>
<dbReference type="EMBL" id="QNBD01000308">
    <property type="protein sequence ID" value="RKX68166.1"/>
    <property type="molecule type" value="Genomic_DNA"/>
</dbReference>
<keyword evidence="7" id="KW-1133">Transmembrane helix</keyword>
<feature type="domain" description="4Fe-4S ferredoxin-type" evidence="8">
    <location>
        <begin position="279"/>
        <end position="304"/>
    </location>
</feature>
<keyword evidence="1" id="KW-0813">Transport</keyword>
<feature type="transmembrane region" description="Helical" evidence="7">
    <location>
        <begin position="204"/>
        <end position="224"/>
    </location>
</feature>
<keyword evidence="5" id="KW-0408">Iron</keyword>
<keyword evidence="7" id="KW-0472">Membrane</keyword>
<evidence type="ECO:0000256" key="2">
    <source>
        <dbReference type="ARBA" id="ARBA00022485"/>
    </source>
</evidence>
<evidence type="ECO:0000259" key="8">
    <source>
        <dbReference type="PROSITE" id="PS51379"/>
    </source>
</evidence>
<name>A0A660SDB5_UNCT6</name>
<organism evidence="9 10">
    <name type="scientific">candidate division TA06 bacterium</name>
    <dbReference type="NCBI Taxonomy" id="2250710"/>
    <lineage>
        <taxon>Bacteria</taxon>
        <taxon>Bacteria division TA06</taxon>
    </lineage>
</organism>
<feature type="non-terminal residue" evidence="9">
    <location>
        <position position="1"/>
    </location>
</feature>
<reference evidence="9 10" key="1">
    <citation type="submission" date="2018-06" db="EMBL/GenBank/DDBJ databases">
        <title>Extensive metabolic versatility and redundancy in microbially diverse, dynamic hydrothermal sediments.</title>
        <authorList>
            <person name="Dombrowski N."/>
            <person name="Teske A."/>
            <person name="Baker B.J."/>
        </authorList>
    </citation>
    <scope>NUCLEOTIDE SEQUENCE [LARGE SCALE GENOMIC DNA]</scope>
    <source>
        <strain evidence="9">B10_G13</strain>
    </source>
</reference>
<dbReference type="Pfam" id="PF00037">
    <property type="entry name" value="Fer4"/>
    <property type="match status" value="1"/>
</dbReference>
<evidence type="ECO:0000256" key="7">
    <source>
        <dbReference type="SAM" id="Phobius"/>
    </source>
</evidence>